<name>A0A392RVR3_9FABA</name>
<dbReference type="AlphaFoldDB" id="A0A392RVR3"/>
<organism evidence="1 2">
    <name type="scientific">Trifolium medium</name>
    <dbReference type="NCBI Taxonomy" id="97028"/>
    <lineage>
        <taxon>Eukaryota</taxon>
        <taxon>Viridiplantae</taxon>
        <taxon>Streptophyta</taxon>
        <taxon>Embryophyta</taxon>
        <taxon>Tracheophyta</taxon>
        <taxon>Spermatophyta</taxon>
        <taxon>Magnoliopsida</taxon>
        <taxon>eudicotyledons</taxon>
        <taxon>Gunneridae</taxon>
        <taxon>Pentapetalae</taxon>
        <taxon>rosids</taxon>
        <taxon>fabids</taxon>
        <taxon>Fabales</taxon>
        <taxon>Fabaceae</taxon>
        <taxon>Papilionoideae</taxon>
        <taxon>50 kb inversion clade</taxon>
        <taxon>NPAAA clade</taxon>
        <taxon>Hologalegina</taxon>
        <taxon>IRL clade</taxon>
        <taxon>Trifolieae</taxon>
        <taxon>Trifolium</taxon>
    </lineage>
</organism>
<comment type="caution">
    <text evidence="1">The sequence shown here is derived from an EMBL/GenBank/DDBJ whole genome shotgun (WGS) entry which is preliminary data.</text>
</comment>
<sequence length="35" mass="3703">MSMMALAVARKGLPRMIECSSSSSTSTIIKSARNS</sequence>
<keyword evidence="2" id="KW-1185">Reference proteome</keyword>
<protein>
    <submittedName>
        <fullName evidence="1">Uncharacterized protein</fullName>
    </submittedName>
</protein>
<accession>A0A392RVR3</accession>
<reference evidence="1 2" key="1">
    <citation type="journal article" date="2018" name="Front. Plant Sci.">
        <title>Red Clover (Trifolium pratense) and Zigzag Clover (T. medium) - A Picture of Genomic Similarities and Differences.</title>
        <authorList>
            <person name="Dluhosova J."/>
            <person name="Istvanek J."/>
            <person name="Nedelnik J."/>
            <person name="Repkova J."/>
        </authorList>
    </citation>
    <scope>NUCLEOTIDE SEQUENCE [LARGE SCALE GENOMIC DNA]</scope>
    <source>
        <strain evidence="2">cv. 10/8</strain>
        <tissue evidence="1">Leaf</tissue>
    </source>
</reference>
<proteinExistence type="predicted"/>
<evidence type="ECO:0000313" key="2">
    <source>
        <dbReference type="Proteomes" id="UP000265520"/>
    </source>
</evidence>
<feature type="non-terminal residue" evidence="1">
    <location>
        <position position="35"/>
    </location>
</feature>
<dbReference type="Proteomes" id="UP000265520">
    <property type="component" value="Unassembled WGS sequence"/>
</dbReference>
<dbReference type="EMBL" id="LXQA010273132">
    <property type="protein sequence ID" value="MCI39890.1"/>
    <property type="molecule type" value="Genomic_DNA"/>
</dbReference>
<evidence type="ECO:0000313" key="1">
    <source>
        <dbReference type="EMBL" id="MCI39890.1"/>
    </source>
</evidence>